<sequence>MEYLPLIIILTPLLAIPLIFYSGERNKNLREFWSVLASVIMFLLVLSLLPSVLQGKDYHFTLFQLLPGISFSFRVDALGFLFAVGASFLWILTTFYSIGYMRGHKELNQTRYFSFFAVALSTTMGVAFSANLFSMFLFYEALTLATYPLVGHGTDEEAKRGSRKYVIYLLGAAKLLLVAAIVITYNLAGTLEFHYGGIFPQAAIAQKVLLSILYLMFIYGFAKCAIMPLHGWLPAAMVAPTPVSALLHAVAVVKTGVFTVLRVTLFIFGAQTLATLWGRDVAIFMAAFTITVASIIALTRDNLKARLAYSTISQLSYILLGAFMLTPSAIMGAIFHITTHAFAKITLFFCAGSIIVCSHKTEVSQLSGLAKRMPITMAAFFIGSLSMIGIPSSGGFISKWFLLNGTMEMHSTILLFVFLLSTVLNAGYFLPVAYKAFFEKEKVDAHSHHYTKNIIENPFMAVPLLITAVISILLGWFPGIFLHLARMVLAGF</sequence>
<accession>A0A2R4W2S7</accession>
<dbReference type="OrthoDB" id="9807568at2"/>
<evidence type="ECO:0000256" key="1">
    <source>
        <dbReference type="ARBA" id="ARBA00004127"/>
    </source>
</evidence>
<evidence type="ECO:0000256" key="3">
    <source>
        <dbReference type="ARBA" id="ARBA00022989"/>
    </source>
</evidence>
<evidence type="ECO:0000259" key="8">
    <source>
        <dbReference type="Pfam" id="PF00662"/>
    </source>
</evidence>
<feature type="transmembrane region" description="Helical" evidence="6">
    <location>
        <begin position="459"/>
        <end position="485"/>
    </location>
</feature>
<evidence type="ECO:0000313" key="10">
    <source>
        <dbReference type="Proteomes" id="UP000244792"/>
    </source>
</evidence>
<reference evidence="9 10" key="1">
    <citation type="submission" date="2017-04" db="EMBL/GenBank/DDBJ databases">
        <title>Genomic insights into metabolism of Thermodesulfobium acidiphilum.</title>
        <authorList>
            <person name="Toshchakov S.V."/>
            <person name="Frolov E.N."/>
            <person name="Kublanov I.V."/>
            <person name="Samarov N.I."/>
            <person name="Novikov A."/>
            <person name="Lebedinsky A.V."/>
            <person name="Bonch-Osmolovskaya E.A."/>
            <person name="Chernyh N.A."/>
        </authorList>
    </citation>
    <scope>NUCLEOTIDE SEQUENCE [LARGE SCALE GENOMIC DNA]</scope>
    <source>
        <strain evidence="9 10">3127-1</strain>
    </source>
</reference>
<feature type="transmembrane region" description="Helical" evidence="6">
    <location>
        <begin position="208"/>
        <end position="233"/>
    </location>
</feature>
<dbReference type="AlphaFoldDB" id="A0A2R4W2S7"/>
<keyword evidence="2 5" id="KW-0812">Transmembrane</keyword>
<dbReference type="InterPro" id="IPR001750">
    <property type="entry name" value="ND/Mrp_TM"/>
</dbReference>
<comment type="subcellular location">
    <subcellularLocation>
        <location evidence="1">Endomembrane system</location>
        <topology evidence="1">Multi-pass membrane protein</topology>
    </subcellularLocation>
    <subcellularLocation>
        <location evidence="5">Membrane</location>
        <topology evidence="5">Multi-pass membrane protein</topology>
    </subcellularLocation>
</comment>
<feature type="transmembrane region" description="Helical" evidence="6">
    <location>
        <begin position="112"/>
        <end position="130"/>
    </location>
</feature>
<feature type="transmembrane region" description="Helical" evidence="6">
    <location>
        <begin position="77"/>
        <end position="100"/>
    </location>
</feature>
<feature type="domain" description="NADH-Ubiquinone oxidoreductase (complex I) chain 5 N-terminal" evidence="8">
    <location>
        <begin position="69"/>
        <end position="113"/>
    </location>
</feature>
<evidence type="ECO:0000256" key="4">
    <source>
        <dbReference type="ARBA" id="ARBA00023136"/>
    </source>
</evidence>
<dbReference type="EMBL" id="CP020921">
    <property type="protein sequence ID" value="AWB11040.1"/>
    <property type="molecule type" value="Genomic_DNA"/>
</dbReference>
<evidence type="ECO:0000256" key="5">
    <source>
        <dbReference type="RuleBase" id="RU000320"/>
    </source>
</evidence>
<feature type="transmembrane region" description="Helical" evidence="6">
    <location>
        <begin position="413"/>
        <end position="438"/>
    </location>
</feature>
<gene>
    <name evidence="9" type="ORF">TDSAC_1704</name>
</gene>
<dbReference type="PANTHER" id="PTHR43373:SF1">
    <property type="entry name" value="NA(+)_H(+) ANTIPORTER SUBUNIT A"/>
    <property type="match status" value="1"/>
</dbReference>
<evidence type="ECO:0000259" key="7">
    <source>
        <dbReference type="Pfam" id="PF00361"/>
    </source>
</evidence>
<keyword evidence="10" id="KW-1185">Reference proteome</keyword>
<keyword evidence="4 6" id="KW-0472">Membrane</keyword>
<dbReference type="GO" id="GO:0016020">
    <property type="term" value="C:membrane"/>
    <property type="evidence" value="ECO:0007669"/>
    <property type="project" value="UniProtKB-SubCell"/>
</dbReference>
<name>A0A2R4W2S7_THEAF</name>
<dbReference type="GO" id="GO:0012505">
    <property type="term" value="C:endomembrane system"/>
    <property type="evidence" value="ECO:0007669"/>
    <property type="project" value="UniProtKB-SubCell"/>
</dbReference>
<dbReference type="PRINTS" id="PR01434">
    <property type="entry name" value="NADHDHGNASE5"/>
</dbReference>
<evidence type="ECO:0000313" key="9">
    <source>
        <dbReference type="EMBL" id="AWB11040.1"/>
    </source>
</evidence>
<dbReference type="InterPro" id="IPR050616">
    <property type="entry name" value="CPA3_Na-H_Antiporter_A"/>
</dbReference>
<feature type="domain" description="NADH:quinone oxidoreductase/Mrp antiporter transmembrane" evidence="7">
    <location>
        <begin position="129"/>
        <end position="424"/>
    </location>
</feature>
<feature type="transmembrane region" description="Helical" evidence="6">
    <location>
        <begin position="165"/>
        <end position="188"/>
    </location>
</feature>
<dbReference type="Pfam" id="PF00361">
    <property type="entry name" value="Proton_antipo_M"/>
    <property type="match status" value="1"/>
</dbReference>
<dbReference type="KEGG" id="taci:TDSAC_1704"/>
<organism evidence="9 10">
    <name type="scientific">Thermodesulfobium acidiphilum</name>
    <dbReference type="NCBI Taxonomy" id="1794699"/>
    <lineage>
        <taxon>Bacteria</taxon>
        <taxon>Pseudomonadati</taxon>
        <taxon>Thermodesulfobiota</taxon>
        <taxon>Thermodesulfobiia</taxon>
        <taxon>Thermodesulfobiales</taxon>
        <taxon>Thermodesulfobiaceae</taxon>
        <taxon>Thermodesulfobium</taxon>
    </lineage>
</organism>
<feature type="transmembrane region" description="Helical" evidence="6">
    <location>
        <begin position="281"/>
        <end position="303"/>
    </location>
</feature>
<evidence type="ECO:0000256" key="2">
    <source>
        <dbReference type="ARBA" id="ARBA00022692"/>
    </source>
</evidence>
<dbReference type="InterPro" id="IPR001516">
    <property type="entry name" value="Proton_antipo_N"/>
</dbReference>
<evidence type="ECO:0000256" key="6">
    <source>
        <dbReference type="SAM" id="Phobius"/>
    </source>
</evidence>
<feature type="transmembrane region" description="Helical" evidence="6">
    <location>
        <begin position="315"/>
        <end position="335"/>
    </location>
</feature>
<feature type="transmembrane region" description="Helical" evidence="6">
    <location>
        <begin position="378"/>
        <end position="401"/>
    </location>
</feature>
<dbReference type="Pfam" id="PF00662">
    <property type="entry name" value="Proton_antipo_N"/>
    <property type="match status" value="1"/>
</dbReference>
<keyword evidence="3 6" id="KW-1133">Transmembrane helix</keyword>
<dbReference type="PANTHER" id="PTHR43373">
    <property type="entry name" value="NA(+)/H(+) ANTIPORTER SUBUNIT"/>
    <property type="match status" value="1"/>
</dbReference>
<feature type="transmembrane region" description="Helical" evidence="6">
    <location>
        <begin position="35"/>
        <end position="53"/>
    </location>
</feature>
<dbReference type="Proteomes" id="UP000244792">
    <property type="component" value="Chromosome"/>
</dbReference>
<proteinExistence type="predicted"/>
<feature type="transmembrane region" description="Helical" evidence="6">
    <location>
        <begin position="6"/>
        <end position="23"/>
    </location>
</feature>
<dbReference type="RefSeq" id="WP_108310037.1">
    <property type="nucleotide sequence ID" value="NZ_CP020921.1"/>
</dbReference>
<protein>
    <submittedName>
        <fullName evidence="9">Multisubunit sodium/proton antiporter, MrpD subunit</fullName>
    </submittedName>
</protein>
<feature type="transmembrane region" description="Helical" evidence="6">
    <location>
        <begin position="245"/>
        <end position="269"/>
    </location>
</feature>